<feature type="transmembrane region" description="Helical" evidence="1">
    <location>
        <begin position="59"/>
        <end position="78"/>
    </location>
</feature>
<keyword evidence="3" id="KW-1185">Reference proteome</keyword>
<reference evidence="2 3" key="1">
    <citation type="submission" date="2017-04" db="EMBL/GenBank/DDBJ databases">
        <authorList>
            <person name="Afonso C.L."/>
            <person name="Miller P.J."/>
            <person name="Scott M.A."/>
            <person name="Spackman E."/>
            <person name="Goraichik I."/>
            <person name="Dimitrov K.M."/>
            <person name="Suarez D.L."/>
            <person name="Swayne D.E."/>
        </authorList>
    </citation>
    <scope>NUCLEOTIDE SEQUENCE [LARGE SCALE GENOMIC DNA]</scope>
    <source>
        <strain evidence="2 3">KR-140</strain>
    </source>
</reference>
<dbReference type="EMBL" id="FWWU01000005">
    <property type="protein sequence ID" value="SMB81391.1"/>
    <property type="molecule type" value="Genomic_DNA"/>
</dbReference>
<dbReference type="RefSeq" id="WP_084045923.1">
    <property type="nucleotide sequence ID" value="NZ_FWWU01000005.1"/>
</dbReference>
<sequence>MAADAHGRAGAAQRSLVSLIDAALVGIVVACVLGKMGFYTSSRTPPWAYYGEFTVRWKQTFVGIFTQYLVMCLLRVHLNKARSTISPISVTVHGVLTAVASGFWAALLPAVGDVVSGTRPVDPLDFLVGPLFGCFISLVACATSLMFVVTGFLYGRTRAAEAVALILGR</sequence>
<feature type="transmembrane region" description="Helical" evidence="1">
    <location>
        <begin position="90"/>
        <end position="110"/>
    </location>
</feature>
<feature type="transmembrane region" description="Helical" evidence="1">
    <location>
        <begin position="130"/>
        <end position="154"/>
    </location>
</feature>
<evidence type="ECO:0000313" key="2">
    <source>
        <dbReference type="EMBL" id="SMB81391.1"/>
    </source>
</evidence>
<keyword evidence="1" id="KW-0812">Transmembrane</keyword>
<keyword evidence="1" id="KW-0472">Membrane</keyword>
<feature type="transmembrane region" description="Helical" evidence="1">
    <location>
        <begin position="16"/>
        <end position="39"/>
    </location>
</feature>
<proteinExistence type="predicted"/>
<accession>A0A1W1UKR9</accession>
<organism evidence="2 3">
    <name type="scientific">Deinococcus hopiensis KR-140</name>
    <dbReference type="NCBI Taxonomy" id="695939"/>
    <lineage>
        <taxon>Bacteria</taxon>
        <taxon>Thermotogati</taxon>
        <taxon>Deinococcota</taxon>
        <taxon>Deinococci</taxon>
        <taxon>Deinococcales</taxon>
        <taxon>Deinococcaceae</taxon>
        <taxon>Deinococcus</taxon>
    </lineage>
</organism>
<gene>
    <name evidence="2" type="ORF">SAMN00790413_04562</name>
</gene>
<dbReference type="Proteomes" id="UP000192582">
    <property type="component" value="Unassembled WGS sequence"/>
</dbReference>
<evidence type="ECO:0000313" key="3">
    <source>
        <dbReference type="Proteomes" id="UP000192582"/>
    </source>
</evidence>
<protein>
    <submittedName>
        <fullName evidence="2">Uncharacterized protein</fullName>
    </submittedName>
</protein>
<keyword evidence="1" id="KW-1133">Transmembrane helix</keyword>
<dbReference type="STRING" id="695939.SAMN00790413_04562"/>
<name>A0A1W1UKR9_9DEIO</name>
<evidence type="ECO:0000256" key="1">
    <source>
        <dbReference type="SAM" id="Phobius"/>
    </source>
</evidence>
<dbReference type="AlphaFoldDB" id="A0A1W1UKR9"/>